<dbReference type="PROSITE" id="PS51257">
    <property type="entry name" value="PROKAR_LIPOPROTEIN"/>
    <property type="match status" value="1"/>
</dbReference>
<sequence length="184" mass="21216">MIKRKWKVSLNLVILLIGFVCVLGACSSSNEDKAKRAVKDYLKENLDNFKSYEPVFWGNLREFSIDSIKQNDSYYQEHLHSANEALKRSKELLIIIDSYKSKKDTISIEYAEIVAQIEGCRARYESEQEKLSNYLKTAYPDHSCWVIDHKYRASNNIGALILNEETFYITKDCSSVINTSGTIH</sequence>
<dbReference type="Proteomes" id="UP000427825">
    <property type="component" value="Unassembled WGS sequence"/>
</dbReference>
<dbReference type="AlphaFoldDB" id="A0A6H9QF91"/>
<evidence type="ECO:0008006" key="3">
    <source>
        <dbReference type="Google" id="ProtNLM"/>
    </source>
</evidence>
<organism evidence="1 2">
    <name type="scientific">Bacteroides caccae</name>
    <dbReference type="NCBI Taxonomy" id="47678"/>
    <lineage>
        <taxon>Bacteria</taxon>
        <taxon>Pseudomonadati</taxon>
        <taxon>Bacteroidota</taxon>
        <taxon>Bacteroidia</taxon>
        <taxon>Bacteroidales</taxon>
        <taxon>Bacteroidaceae</taxon>
        <taxon>Bacteroides</taxon>
    </lineage>
</organism>
<gene>
    <name evidence="1" type="ORF">F2Y39_07795</name>
</gene>
<accession>A0A6H9QF91</accession>
<comment type="caution">
    <text evidence="1">The sequence shown here is derived from an EMBL/GenBank/DDBJ whole genome shotgun (WGS) entry which is preliminary data.</text>
</comment>
<evidence type="ECO:0000313" key="2">
    <source>
        <dbReference type="Proteomes" id="UP000427825"/>
    </source>
</evidence>
<dbReference type="EMBL" id="VVYJ01000003">
    <property type="protein sequence ID" value="KAA5478860.1"/>
    <property type="molecule type" value="Genomic_DNA"/>
</dbReference>
<reference evidence="1 2" key="1">
    <citation type="journal article" date="2019" name="Nat. Med.">
        <title>A library of human gut bacterial isolates paired with longitudinal multiomics data enables mechanistic microbiome research.</title>
        <authorList>
            <person name="Poyet M."/>
            <person name="Groussin M."/>
            <person name="Gibbons S.M."/>
            <person name="Avila-Pacheco J."/>
            <person name="Jiang X."/>
            <person name="Kearney S.M."/>
            <person name="Perrotta A.R."/>
            <person name="Berdy B."/>
            <person name="Zhao S."/>
            <person name="Lieberman T.D."/>
            <person name="Swanson P.K."/>
            <person name="Smith M."/>
            <person name="Roesemann S."/>
            <person name="Alexander J.E."/>
            <person name="Rich S.A."/>
            <person name="Livny J."/>
            <person name="Vlamakis H."/>
            <person name="Clish C."/>
            <person name="Bullock K."/>
            <person name="Deik A."/>
            <person name="Scott J."/>
            <person name="Pierce K.A."/>
            <person name="Xavier R.J."/>
            <person name="Alm E.J."/>
        </authorList>
    </citation>
    <scope>NUCLEOTIDE SEQUENCE [LARGE SCALE GENOMIC DNA]</scope>
    <source>
        <strain evidence="1 2">BIOML-A25</strain>
    </source>
</reference>
<protein>
    <recommendedName>
        <fullName evidence="3">Lipoprotein</fullName>
    </recommendedName>
</protein>
<dbReference type="RefSeq" id="WP_130056714.1">
    <property type="nucleotide sequence ID" value="NZ_JBEJHO010000013.1"/>
</dbReference>
<name>A0A6H9QF91_9BACE</name>
<proteinExistence type="predicted"/>
<evidence type="ECO:0000313" key="1">
    <source>
        <dbReference type="EMBL" id="KAA5478860.1"/>
    </source>
</evidence>